<feature type="compositionally biased region" description="Basic and acidic residues" evidence="1">
    <location>
        <begin position="30"/>
        <end position="39"/>
    </location>
</feature>
<dbReference type="Proteomes" id="UP001187315">
    <property type="component" value="Unassembled WGS sequence"/>
</dbReference>
<evidence type="ECO:0000313" key="2">
    <source>
        <dbReference type="EMBL" id="KAK2827061.1"/>
    </source>
</evidence>
<name>A0AA88LYY1_TACVA</name>
<dbReference type="EMBL" id="JAVHJS010000019">
    <property type="protein sequence ID" value="KAK2827061.1"/>
    <property type="molecule type" value="Genomic_DNA"/>
</dbReference>
<comment type="caution">
    <text evidence="2">The sequence shown here is derived from an EMBL/GenBank/DDBJ whole genome shotgun (WGS) entry which is preliminary data.</text>
</comment>
<protein>
    <submittedName>
        <fullName evidence="2">Uncharacterized protein</fullName>
    </submittedName>
</protein>
<feature type="region of interest" description="Disordered" evidence="1">
    <location>
        <begin position="1"/>
        <end position="45"/>
    </location>
</feature>
<reference evidence="2" key="1">
    <citation type="submission" date="2023-08" db="EMBL/GenBank/DDBJ databases">
        <title>Pelteobagrus vachellii genome.</title>
        <authorList>
            <person name="Liu H."/>
        </authorList>
    </citation>
    <scope>NUCLEOTIDE SEQUENCE</scope>
    <source>
        <strain evidence="2">PRFRI_2022a</strain>
        <tissue evidence="2">Muscle</tissue>
    </source>
</reference>
<proteinExistence type="predicted"/>
<keyword evidence="3" id="KW-1185">Reference proteome</keyword>
<sequence>MLMIFSDSTTEQELAKKHGQGRPRTTSPDSNRRAPRDQEVEQVCLGINTEAQDIKRASE</sequence>
<organism evidence="2 3">
    <name type="scientific">Tachysurus vachellii</name>
    <name type="common">Darkbarbel catfish</name>
    <name type="synonym">Pelteobagrus vachellii</name>
    <dbReference type="NCBI Taxonomy" id="175792"/>
    <lineage>
        <taxon>Eukaryota</taxon>
        <taxon>Metazoa</taxon>
        <taxon>Chordata</taxon>
        <taxon>Craniata</taxon>
        <taxon>Vertebrata</taxon>
        <taxon>Euteleostomi</taxon>
        <taxon>Actinopterygii</taxon>
        <taxon>Neopterygii</taxon>
        <taxon>Teleostei</taxon>
        <taxon>Ostariophysi</taxon>
        <taxon>Siluriformes</taxon>
        <taxon>Bagridae</taxon>
        <taxon>Tachysurus</taxon>
    </lineage>
</organism>
<dbReference type="AlphaFoldDB" id="A0AA88LYY1"/>
<evidence type="ECO:0000256" key="1">
    <source>
        <dbReference type="SAM" id="MobiDB-lite"/>
    </source>
</evidence>
<gene>
    <name evidence="2" type="ORF">Q7C36_017987</name>
</gene>
<accession>A0AA88LYY1</accession>
<evidence type="ECO:0000313" key="3">
    <source>
        <dbReference type="Proteomes" id="UP001187315"/>
    </source>
</evidence>
<feature type="compositionally biased region" description="Polar residues" evidence="1">
    <location>
        <begin position="1"/>
        <end position="12"/>
    </location>
</feature>